<evidence type="ECO:0000313" key="2">
    <source>
        <dbReference type="EMBL" id="NEC56145.1"/>
    </source>
</evidence>
<feature type="region of interest" description="Disordered" evidence="1">
    <location>
        <begin position="13"/>
        <end position="58"/>
    </location>
</feature>
<dbReference type="Proteomes" id="UP000470404">
    <property type="component" value="Unassembled WGS sequence"/>
</dbReference>
<gene>
    <name evidence="2" type="ORF">G3I59_11220</name>
</gene>
<keyword evidence="3" id="KW-1185">Reference proteome</keyword>
<name>A0ABX0BL80_9PSEU</name>
<proteinExistence type="predicted"/>
<sequence>MPAVALFALAGCSGTTGGQANPAPSTSEPPSSVPADARLPGPGVPKVREPIDTTKAAQDPCMVLTSDESKGFLGGPVPPKAENEAAGPSCGWFGGYEYEHASINVIVNGVDKRGLTSVYAAKGKLYKFFQPLAPADGYPLVAVDTTASRTFGECAASLGVRDDQVIEVVIRQPDSRKEKKNPCDSVHDVAVAIIGNLRGGR</sequence>
<organism evidence="2 3">
    <name type="scientific">Amycolatopsis rubida</name>
    <dbReference type="NCBI Taxonomy" id="112413"/>
    <lineage>
        <taxon>Bacteria</taxon>
        <taxon>Bacillati</taxon>
        <taxon>Actinomycetota</taxon>
        <taxon>Actinomycetes</taxon>
        <taxon>Pseudonocardiales</taxon>
        <taxon>Pseudonocardiaceae</taxon>
        <taxon>Amycolatopsis</taxon>
    </lineage>
</organism>
<protein>
    <submittedName>
        <fullName evidence="2">DUF3558 domain-containing protein</fullName>
    </submittedName>
</protein>
<feature type="compositionally biased region" description="Polar residues" evidence="1">
    <location>
        <begin position="18"/>
        <end position="30"/>
    </location>
</feature>
<accession>A0ABX0BL80</accession>
<comment type="caution">
    <text evidence="2">The sequence shown here is derived from an EMBL/GenBank/DDBJ whole genome shotgun (WGS) entry which is preliminary data.</text>
</comment>
<dbReference type="Pfam" id="PF12079">
    <property type="entry name" value="DUF3558"/>
    <property type="match status" value="1"/>
</dbReference>
<reference evidence="2 3" key="1">
    <citation type="submission" date="2020-01" db="EMBL/GenBank/DDBJ databases">
        <title>Insect and environment-associated Actinomycetes.</title>
        <authorList>
            <person name="Currrie C."/>
            <person name="Chevrette M."/>
            <person name="Carlson C."/>
            <person name="Stubbendieck R."/>
            <person name="Wendt-Pienkowski E."/>
        </authorList>
    </citation>
    <scope>NUCLEOTIDE SEQUENCE [LARGE SCALE GENOMIC DNA]</scope>
    <source>
        <strain evidence="2 3">SID8386</strain>
    </source>
</reference>
<dbReference type="EMBL" id="JAAGNC010000065">
    <property type="protein sequence ID" value="NEC56145.1"/>
    <property type="molecule type" value="Genomic_DNA"/>
</dbReference>
<evidence type="ECO:0000313" key="3">
    <source>
        <dbReference type="Proteomes" id="UP000470404"/>
    </source>
</evidence>
<evidence type="ECO:0000256" key="1">
    <source>
        <dbReference type="SAM" id="MobiDB-lite"/>
    </source>
</evidence>
<dbReference type="InterPro" id="IPR024520">
    <property type="entry name" value="DUF3558"/>
</dbReference>